<dbReference type="InterPro" id="IPR013780">
    <property type="entry name" value="Glyco_hydro_b"/>
</dbReference>
<name>A0A7H0VIT1_9FLAO</name>
<dbReference type="InterPro" id="IPR017853">
    <property type="entry name" value="GH"/>
</dbReference>
<accession>A0A7H0VIT1</accession>
<evidence type="ECO:0000313" key="4">
    <source>
        <dbReference type="EMBL" id="QNR25629.1"/>
    </source>
</evidence>
<reference evidence="4 5" key="1">
    <citation type="submission" date="2020-08" db="EMBL/GenBank/DDBJ databases">
        <title>Croceimicrobium hydrocarbonivorans gen. nov., sp. nov., a novel marine bacterium isolated from a bacterial consortium that degrades polyethylene terephthalate.</title>
        <authorList>
            <person name="Liu R."/>
        </authorList>
    </citation>
    <scope>NUCLEOTIDE SEQUENCE [LARGE SCALE GENOMIC DNA]</scope>
    <source>
        <strain evidence="4 5">A20-9</strain>
    </source>
</reference>
<protein>
    <submittedName>
        <fullName evidence="4">Cyclomaltodextrinase C-terminal domain-containing protein</fullName>
    </submittedName>
</protein>
<dbReference type="SUPFAM" id="SSF81296">
    <property type="entry name" value="E set domains"/>
    <property type="match status" value="1"/>
</dbReference>
<dbReference type="Gene3D" id="2.60.40.10">
    <property type="entry name" value="Immunoglobulins"/>
    <property type="match status" value="1"/>
</dbReference>
<dbReference type="SMART" id="SM00642">
    <property type="entry name" value="Aamy"/>
    <property type="match status" value="1"/>
</dbReference>
<dbReference type="Proteomes" id="UP000516305">
    <property type="component" value="Chromosome"/>
</dbReference>
<keyword evidence="2" id="KW-0326">Glycosidase</keyword>
<evidence type="ECO:0000256" key="1">
    <source>
        <dbReference type="ARBA" id="ARBA00022801"/>
    </source>
</evidence>
<feature type="domain" description="Glycosyl hydrolase family 13 catalytic" evidence="3">
    <location>
        <begin position="126"/>
        <end position="521"/>
    </location>
</feature>
<dbReference type="GO" id="GO:0005975">
    <property type="term" value="P:carbohydrate metabolic process"/>
    <property type="evidence" value="ECO:0007669"/>
    <property type="project" value="InterPro"/>
</dbReference>
<dbReference type="AlphaFoldDB" id="A0A7H0VIT1"/>
<keyword evidence="1" id="KW-0378">Hydrolase</keyword>
<dbReference type="Pfam" id="PF09087">
    <property type="entry name" value="Cyc-maltodext_N"/>
    <property type="match status" value="1"/>
</dbReference>
<keyword evidence="5" id="KW-1185">Reference proteome</keyword>
<dbReference type="Gene3D" id="2.60.40.1180">
    <property type="entry name" value="Golgi alpha-mannosidase II"/>
    <property type="match status" value="1"/>
</dbReference>
<proteinExistence type="predicted"/>
<dbReference type="KEGG" id="chyd:H4K34_07245"/>
<dbReference type="InterPro" id="IPR006047">
    <property type="entry name" value="GH13_cat_dom"/>
</dbReference>
<dbReference type="GO" id="GO:0016798">
    <property type="term" value="F:hydrolase activity, acting on glycosyl bonds"/>
    <property type="evidence" value="ECO:0007669"/>
    <property type="project" value="UniProtKB-KW"/>
</dbReference>
<dbReference type="Pfam" id="PF10438">
    <property type="entry name" value="Cyc-maltodext_C"/>
    <property type="match status" value="1"/>
</dbReference>
<dbReference type="RefSeq" id="WP_210760155.1">
    <property type="nucleotide sequence ID" value="NZ_CP060139.1"/>
</dbReference>
<evidence type="ECO:0000259" key="3">
    <source>
        <dbReference type="SMART" id="SM00642"/>
    </source>
</evidence>
<organism evidence="4 5">
    <name type="scientific">Croceimicrobium hydrocarbonivorans</name>
    <dbReference type="NCBI Taxonomy" id="2761580"/>
    <lineage>
        <taxon>Bacteria</taxon>
        <taxon>Pseudomonadati</taxon>
        <taxon>Bacteroidota</taxon>
        <taxon>Flavobacteriia</taxon>
        <taxon>Flavobacteriales</taxon>
        <taxon>Owenweeksiaceae</taxon>
        <taxon>Croceimicrobium</taxon>
    </lineage>
</organism>
<gene>
    <name evidence="4" type="ORF">H4K34_07245</name>
</gene>
<dbReference type="InterPro" id="IPR013783">
    <property type="entry name" value="Ig-like_fold"/>
</dbReference>
<dbReference type="SUPFAM" id="SSF51011">
    <property type="entry name" value="Glycosyl hydrolase domain"/>
    <property type="match status" value="1"/>
</dbReference>
<dbReference type="SUPFAM" id="SSF51445">
    <property type="entry name" value="(Trans)glycosidases"/>
    <property type="match status" value="1"/>
</dbReference>
<sequence length="610" mass="70433">MKTAQNHSFWIFLLSTLCFSLLGQSHFYPPHWFRGLQESQLEIMVYNPKGFGDSPKVELPSGLQASWHQLEGAAGSAHYLFIDLDLATFQGSAFDIRINGKKYQYQIKEASSHQPQPLNPADAIYLITADRFANGDPDNDHPKDMNEKKYGRENEFGRHGGDLQGVIDHLDYIQDLGYTATWTSPVMTNDEFKESYHGYAITDHYEVDPRLGNAETFRAYVDESHKRGMKVILDVVYNHSGSQHFLNLDPPDSAFFHYDMRKTRSNFRAVNRMDPHVSKADLKKFGEGWFDDHMPDINQQQPEFANYLIQNSLWWVLEYGLDAFRIDTYAYPDQDFMAELARRIKLERPSFFIFGEIWVHFPEVQSYFAGGNPFNKYNSQLDAVTDFQFRYALKESIDNHQSWTGGIAKLYYRLAADHMYKNPSNLITFMDNHDEPRIFGELHEDTAKMKVALGILYTMRGIPCTYYGTEILMKETKNHGVIREDFPGGFAGDAINKFEAQNLQGREADFNQYLRQLLKWRAQSSAITQGSFLHFVPENDVYVYFRIVEDETVMVVVNSNSKESRAVDLNRFREVWPVVGEAKDVMSGEIAPMDSLEMPAMSIRIFSRKP</sequence>
<dbReference type="InterPro" id="IPR019492">
    <property type="entry name" value="Cyclo-malto-dextrinase_C"/>
</dbReference>
<evidence type="ECO:0000256" key="2">
    <source>
        <dbReference type="ARBA" id="ARBA00023295"/>
    </source>
</evidence>
<dbReference type="EMBL" id="CP060139">
    <property type="protein sequence ID" value="QNR25629.1"/>
    <property type="molecule type" value="Genomic_DNA"/>
</dbReference>
<dbReference type="PANTHER" id="PTHR10357">
    <property type="entry name" value="ALPHA-AMYLASE FAMILY MEMBER"/>
    <property type="match status" value="1"/>
</dbReference>
<dbReference type="Pfam" id="PF00128">
    <property type="entry name" value="Alpha-amylase"/>
    <property type="match status" value="1"/>
</dbReference>
<dbReference type="Gene3D" id="3.20.20.80">
    <property type="entry name" value="Glycosidases"/>
    <property type="match status" value="1"/>
</dbReference>
<dbReference type="InterPro" id="IPR014756">
    <property type="entry name" value="Ig_E-set"/>
</dbReference>
<dbReference type="PANTHER" id="PTHR10357:SF210">
    <property type="entry name" value="MALTODEXTRIN GLUCOSIDASE"/>
    <property type="match status" value="1"/>
</dbReference>
<dbReference type="InterPro" id="IPR015171">
    <property type="entry name" value="Cyc-maltodext_N"/>
</dbReference>
<evidence type="ECO:0000313" key="5">
    <source>
        <dbReference type="Proteomes" id="UP000516305"/>
    </source>
</evidence>